<keyword evidence="2" id="KW-1185">Reference proteome</keyword>
<dbReference type="SUPFAM" id="SSF51366">
    <property type="entry name" value="Ribulose-phoshate binding barrel"/>
    <property type="match status" value="1"/>
</dbReference>
<evidence type="ECO:0008006" key="3">
    <source>
        <dbReference type="Google" id="ProtNLM"/>
    </source>
</evidence>
<gene>
    <name evidence="1" type="ORF">JI741_27010</name>
</gene>
<protein>
    <recommendedName>
        <fullName evidence="3">Phosphoribosylanthranilate isomerase</fullName>
    </recommendedName>
</protein>
<sequence>MALKTFVKVGNITNLSDARYCAGMGVDLLGFSVVEGQPQFIESKLFQEIRGWVTGPSVVAEIYGLQHASDLDKILENYKPDYLEMGAAELALFDSLPLPFIVSVRENDELPNLPLHPSYVIQHGQNVNPSAYPTLLVLESKEDLNVLLDNPHVKGVVLNGTAEIKPGLKDFEAMADILEQLEVD</sequence>
<reference evidence="1 2" key="1">
    <citation type="submission" date="2021-01" db="EMBL/GenBank/DDBJ databases">
        <title>Chryseolinea sp. Jin1 Genome sequencing and assembly.</title>
        <authorList>
            <person name="Kim I."/>
        </authorList>
    </citation>
    <scope>NUCLEOTIDE SEQUENCE [LARGE SCALE GENOMIC DNA]</scope>
    <source>
        <strain evidence="1 2">Jin1</strain>
    </source>
</reference>
<comment type="caution">
    <text evidence="1">The sequence shown here is derived from an EMBL/GenBank/DDBJ whole genome shotgun (WGS) entry which is preliminary data.</text>
</comment>
<proteinExistence type="predicted"/>
<dbReference type="Gene3D" id="3.20.20.70">
    <property type="entry name" value="Aldolase class I"/>
    <property type="match status" value="1"/>
</dbReference>
<accession>A0ABS1L081</accession>
<dbReference type="RefSeq" id="WP_202014928.1">
    <property type="nucleotide sequence ID" value="NZ_JAERRB010000013.1"/>
</dbReference>
<dbReference type="InterPro" id="IPR013785">
    <property type="entry name" value="Aldolase_TIM"/>
</dbReference>
<dbReference type="Proteomes" id="UP000613030">
    <property type="component" value="Unassembled WGS sequence"/>
</dbReference>
<evidence type="ECO:0000313" key="1">
    <source>
        <dbReference type="EMBL" id="MBL0744912.1"/>
    </source>
</evidence>
<evidence type="ECO:0000313" key="2">
    <source>
        <dbReference type="Proteomes" id="UP000613030"/>
    </source>
</evidence>
<organism evidence="1 2">
    <name type="scientific">Chryseolinea lacunae</name>
    <dbReference type="NCBI Taxonomy" id="2801331"/>
    <lineage>
        <taxon>Bacteria</taxon>
        <taxon>Pseudomonadati</taxon>
        <taxon>Bacteroidota</taxon>
        <taxon>Cytophagia</taxon>
        <taxon>Cytophagales</taxon>
        <taxon>Fulvivirgaceae</taxon>
        <taxon>Chryseolinea</taxon>
    </lineage>
</organism>
<name>A0ABS1L081_9BACT</name>
<dbReference type="InterPro" id="IPR011060">
    <property type="entry name" value="RibuloseP-bd_barrel"/>
</dbReference>
<dbReference type="EMBL" id="JAERRB010000013">
    <property type="protein sequence ID" value="MBL0744912.1"/>
    <property type="molecule type" value="Genomic_DNA"/>
</dbReference>